<dbReference type="InterPro" id="IPR003099">
    <property type="entry name" value="Prephen_DH"/>
</dbReference>
<dbReference type="GO" id="GO:0006571">
    <property type="term" value="P:tyrosine biosynthetic process"/>
    <property type="evidence" value="ECO:0007669"/>
    <property type="project" value="InterPro"/>
</dbReference>
<gene>
    <name evidence="3" type="ordered locus">Metok_0557</name>
</gene>
<name>F8ALE9_METOI</name>
<protein>
    <submittedName>
        <fullName evidence="3">Chorismate mutase</fullName>
        <ecNumber evidence="3">5.4.99.5</ecNumber>
    </submittedName>
</protein>
<dbReference type="GO" id="GO:0004665">
    <property type="term" value="F:prephenate dehydrogenase (NADP+) activity"/>
    <property type="evidence" value="ECO:0007669"/>
    <property type="project" value="InterPro"/>
</dbReference>
<dbReference type="PANTHER" id="PTHR21363">
    <property type="entry name" value="PREPHENATE DEHYDROGENASE"/>
    <property type="match status" value="1"/>
</dbReference>
<sequence length="441" mass="50600">MIISIIGGTDGLGKWFARFLKNKGFDVVVTGRDTIKGKKVEKEIGVRYTNNNIEASKIGDIVMVAVPINITEKVIKEIAPYVRENCVLMDITSIKEIPARAMERYAKDGVCVIPTHPMFGPSTPSLKRQVVILTPSEKHKNNPWFDKIKMFLEKEGARVIVIPPEKHDRIMGVVQGLTHYAYIALGATLKDLNINIKESRKYASPIYELMLNIIARIIGQNPYLYADIQMHNPQIKHIHETFIKECNTIKQIVEKKDRESFAEIMKEAAKHFGNETIRGMNYSNKAVGAITEEIERIKKSIGKEIGLRHVYSNKVHFGIVKNVVDDFIILNKNGKDLKLNIANVMLMSNEELKEWKEQNLKKYYYDISILFKKEINLDIILKLLNCMFDIEIIDIYEGSNVKNGFKSVTFRIYSYKKDDLKILKKSFLEVIKNIGGINRYN</sequence>
<dbReference type="GO" id="GO:0070403">
    <property type="term" value="F:NAD+ binding"/>
    <property type="evidence" value="ECO:0007669"/>
    <property type="project" value="InterPro"/>
</dbReference>
<dbReference type="NCBIfam" id="NF006408">
    <property type="entry name" value="PRK08655.1-2"/>
    <property type="match status" value="1"/>
</dbReference>
<dbReference type="AlphaFoldDB" id="F8ALE9"/>
<accession>F8ALE9</accession>
<dbReference type="Proteomes" id="UP000009296">
    <property type="component" value="Chromosome"/>
</dbReference>
<proteinExistence type="predicted"/>
<dbReference type="InterPro" id="IPR046825">
    <property type="entry name" value="PDH_C"/>
</dbReference>
<dbReference type="eggNOG" id="arCOG00245">
    <property type="taxonomic scope" value="Archaea"/>
</dbReference>
<dbReference type="InterPro" id="IPR050812">
    <property type="entry name" value="Preph/Arog_dehydrog"/>
</dbReference>
<evidence type="ECO:0000256" key="1">
    <source>
        <dbReference type="ARBA" id="ARBA00023002"/>
    </source>
</evidence>
<dbReference type="RefSeq" id="WP_013866723.1">
    <property type="nucleotide sequence ID" value="NC_015636.1"/>
</dbReference>
<evidence type="ECO:0000313" key="4">
    <source>
        <dbReference type="Proteomes" id="UP000009296"/>
    </source>
</evidence>
<dbReference type="InterPro" id="IPR046826">
    <property type="entry name" value="PDH_N"/>
</dbReference>
<dbReference type="EMBL" id="CP002792">
    <property type="protein sequence ID" value="AEH06537.1"/>
    <property type="molecule type" value="Genomic_DNA"/>
</dbReference>
<dbReference type="HOGENOM" id="CLU_036672_1_0_2"/>
<evidence type="ECO:0000313" key="3">
    <source>
        <dbReference type="EMBL" id="AEH06537.1"/>
    </source>
</evidence>
<evidence type="ECO:0000259" key="2">
    <source>
        <dbReference type="PROSITE" id="PS51176"/>
    </source>
</evidence>
<dbReference type="InterPro" id="IPR036690">
    <property type="entry name" value="Fdx_antiC-bd_sf"/>
</dbReference>
<dbReference type="GeneID" id="10772682"/>
<dbReference type="SUPFAM" id="SSF48179">
    <property type="entry name" value="6-phosphogluconate dehydrogenase C-terminal domain-like"/>
    <property type="match status" value="1"/>
</dbReference>
<reference evidence="3" key="1">
    <citation type="submission" date="2011-05" db="EMBL/GenBank/DDBJ databases">
        <title>Complete sequence of chromosome of Methanothermococcus okinawensis IH1.</title>
        <authorList>
            <consortium name="US DOE Joint Genome Institute"/>
            <person name="Lucas S."/>
            <person name="Han J."/>
            <person name="Lapidus A."/>
            <person name="Cheng J.-F."/>
            <person name="Goodwin L."/>
            <person name="Pitluck S."/>
            <person name="Peters L."/>
            <person name="Mikhailova N."/>
            <person name="Held B."/>
            <person name="Han C."/>
            <person name="Tapia R."/>
            <person name="Land M."/>
            <person name="Hauser L."/>
            <person name="Kyrpides N."/>
            <person name="Ivanova N."/>
            <person name="Pagani I."/>
            <person name="Sieprawska-Lupa M."/>
            <person name="Takai K."/>
            <person name="Miyazaki J."/>
            <person name="Whitman W."/>
            <person name="Woyke T."/>
        </authorList>
    </citation>
    <scope>NUCLEOTIDE SEQUENCE [LARGE SCALE GENOMIC DNA]</scope>
    <source>
        <strain evidence="3">IH1</strain>
    </source>
</reference>
<dbReference type="KEGG" id="mok:Metok_0557"/>
<dbReference type="GO" id="GO:0004106">
    <property type="term" value="F:chorismate mutase activity"/>
    <property type="evidence" value="ECO:0007669"/>
    <property type="project" value="UniProtKB-EC"/>
</dbReference>
<dbReference type="SUPFAM" id="SSF51735">
    <property type="entry name" value="NAD(P)-binding Rossmann-fold domains"/>
    <property type="match status" value="1"/>
</dbReference>
<dbReference type="Gene3D" id="1.10.3660.10">
    <property type="entry name" value="6-phosphogluconate dehydrogenase C-terminal like domain"/>
    <property type="match status" value="1"/>
</dbReference>
<keyword evidence="4" id="KW-1185">Reference proteome</keyword>
<dbReference type="InterPro" id="IPR008299">
    <property type="entry name" value="Prep_DH/arog_DH"/>
</dbReference>
<dbReference type="PROSITE" id="PS51176">
    <property type="entry name" value="PDH_ADH"/>
    <property type="match status" value="1"/>
</dbReference>
<keyword evidence="3" id="KW-0413">Isomerase</keyword>
<dbReference type="GO" id="GO:0008977">
    <property type="term" value="F:prephenate dehydrogenase (NAD+) activity"/>
    <property type="evidence" value="ECO:0007669"/>
    <property type="project" value="InterPro"/>
</dbReference>
<dbReference type="EC" id="5.4.99.5" evidence="3"/>
<dbReference type="OrthoDB" id="24743at2157"/>
<dbReference type="Pfam" id="PF20463">
    <property type="entry name" value="PDH_C"/>
    <property type="match status" value="1"/>
</dbReference>
<keyword evidence="1" id="KW-0560">Oxidoreductase</keyword>
<dbReference type="PIRSF" id="PIRSF006549">
    <property type="entry name" value="PDH_arog_dh_reg"/>
    <property type="match status" value="1"/>
</dbReference>
<feature type="domain" description="Prephenate/arogenate dehydrogenase" evidence="2">
    <location>
        <begin position="1"/>
        <end position="283"/>
    </location>
</feature>
<dbReference type="STRING" id="647113.Metok_0557"/>
<organism evidence="3 4">
    <name type="scientific">Methanothermococcus okinawensis (strain DSM 14208 / JCM 11175 / IH1)</name>
    <dbReference type="NCBI Taxonomy" id="647113"/>
    <lineage>
        <taxon>Archaea</taxon>
        <taxon>Methanobacteriati</taxon>
        <taxon>Methanobacteriota</taxon>
        <taxon>Methanomada group</taxon>
        <taxon>Methanococci</taxon>
        <taxon>Methanococcales</taxon>
        <taxon>Methanococcaceae</taxon>
        <taxon>Methanothermococcus</taxon>
    </lineage>
</organism>
<dbReference type="NCBIfam" id="NF006410">
    <property type="entry name" value="PRK08655.1-4"/>
    <property type="match status" value="1"/>
</dbReference>
<dbReference type="InterPro" id="IPR036291">
    <property type="entry name" value="NAD(P)-bd_dom_sf"/>
</dbReference>
<dbReference type="InterPro" id="IPR008927">
    <property type="entry name" value="6-PGluconate_DH-like_C_sf"/>
</dbReference>
<dbReference type="Pfam" id="PF02153">
    <property type="entry name" value="PDH_N"/>
    <property type="match status" value="1"/>
</dbReference>
<dbReference type="Gene3D" id="3.40.50.720">
    <property type="entry name" value="NAD(P)-binding Rossmann-like Domain"/>
    <property type="match status" value="1"/>
</dbReference>
<dbReference type="PANTHER" id="PTHR21363:SF0">
    <property type="entry name" value="PREPHENATE DEHYDROGENASE [NADP(+)]"/>
    <property type="match status" value="1"/>
</dbReference>
<dbReference type="SUPFAM" id="SSF54991">
    <property type="entry name" value="Anticodon-binding domain of PheRS"/>
    <property type="match status" value="1"/>
</dbReference>